<accession>A0A4P8XNQ4</accession>
<dbReference type="PANTHER" id="PTHR13774">
    <property type="entry name" value="PHENAZINE BIOSYNTHESIS PROTEIN"/>
    <property type="match status" value="1"/>
</dbReference>
<dbReference type="GO" id="GO:0016853">
    <property type="term" value="F:isomerase activity"/>
    <property type="evidence" value="ECO:0007669"/>
    <property type="project" value="UniProtKB-KW"/>
</dbReference>
<organism evidence="4 5">
    <name type="scientific">Paenibacillus algicola</name>
    <dbReference type="NCBI Taxonomy" id="2565926"/>
    <lineage>
        <taxon>Bacteria</taxon>
        <taxon>Bacillati</taxon>
        <taxon>Bacillota</taxon>
        <taxon>Bacilli</taxon>
        <taxon>Bacillales</taxon>
        <taxon>Paenibacillaceae</taxon>
        <taxon>Paenibacillus</taxon>
    </lineage>
</organism>
<dbReference type="Pfam" id="PF02567">
    <property type="entry name" value="PhzC-PhzF"/>
    <property type="match status" value="1"/>
</dbReference>
<evidence type="ECO:0000256" key="1">
    <source>
        <dbReference type="ARBA" id="ARBA00008270"/>
    </source>
</evidence>
<evidence type="ECO:0000313" key="5">
    <source>
        <dbReference type="Proteomes" id="UP000300879"/>
    </source>
</evidence>
<dbReference type="Proteomes" id="UP000300879">
    <property type="component" value="Chromosome"/>
</dbReference>
<dbReference type="PANTHER" id="PTHR13774:SF17">
    <property type="entry name" value="PHENAZINE BIOSYNTHESIS-LIKE DOMAIN-CONTAINING PROTEIN"/>
    <property type="match status" value="1"/>
</dbReference>
<evidence type="ECO:0000313" key="4">
    <source>
        <dbReference type="EMBL" id="QCT03360.1"/>
    </source>
</evidence>
<dbReference type="KEGG" id="palo:E6C60_2648"/>
<gene>
    <name evidence="4" type="ORF">E6C60_2648</name>
</gene>
<dbReference type="AlphaFoldDB" id="A0A4P8XNQ4"/>
<keyword evidence="5" id="KW-1185">Reference proteome</keyword>
<evidence type="ECO:0000256" key="2">
    <source>
        <dbReference type="ARBA" id="ARBA00023235"/>
    </source>
</evidence>
<dbReference type="InterPro" id="IPR003719">
    <property type="entry name" value="Phenazine_PhzF-like"/>
</dbReference>
<dbReference type="EMBL" id="CP040396">
    <property type="protein sequence ID" value="QCT03360.1"/>
    <property type="molecule type" value="Genomic_DNA"/>
</dbReference>
<dbReference type="GO" id="GO:0005737">
    <property type="term" value="C:cytoplasm"/>
    <property type="evidence" value="ECO:0007669"/>
    <property type="project" value="TreeGrafter"/>
</dbReference>
<dbReference type="Gene3D" id="3.10.310.10">
    <property type="entry name" value="Diaminopimelate Epimerase, Chain A, domain 1"/>
    <property type="match status" value="2"/>
</dbReference>
<evidence type="ECO:0008006" key="6">
    <source>
        <dbReference type="Google" id="ProtNLM"/>
    </source>
</evidence>
<keyword evidence="2" id="KW-0413">Isomerase</keyword>
<comment type="similarity">
    <text evidence="1">Belongs to the PhzF family.</text>
</comment>
<dbReference type="PIRSF" id="PIRSF016184">
    <property type="entry name" value="PhzC_PhzF"/>
    <property type="match status" value="1"/>
</dbReference>
<dbReference type="SUPFAM" id="SSF54506">
    <property type="entry name" value="Diaminopimelate epimerase-like"/>
    <property type="match status" value="1"/>
</dbReference>
<feature type="active site" evidence="3">
    <location>
        <position position="45"/>
    </location>
</feature>
<dbReference type="NCBIfam" id="TIGR00654">
    <property type="entry name" value="PhzF_family"/>
    <property type="match status" value="1"/>
</dbReference>
<evidence type="ECO:0000256" key="3">
    <source>
        <dbReference type="PIRSR" id="PIRSR016184-1"/>
    </source>
</evidence>
<reference evidence="4 5" key="1">
    <citation type="submission" date="2019-05" db="EMBL/GenBank/DDBJ databases">
        <authorList>
            <person name="Chen C."/>
        </authorList>
    </citation>
    <scope>NUCLEOTIDE SEQUENCE [LARGE SCALE GENOMIC DNA]</scope>
    <source>
        <strain evidence="4 5">HB172198</strain>
    </source>
</reference>
<protein>
    <recommendedName>
        <fullName evidence="6">Oxidoreductase</fullName>
    </recommendedName>
</protein>
<proteinExistence type="inferred from homology"/>
<sequence>MMNIYVADAFTSQPYTGNPAGVMVLDQPMPETWMQSIASEMNLSETAFLVPIEKDYELRWFTPASEVDLCGHATLASAHILWEQGYSQAEVLRFHTKSGILTAARQKDGWIAMDFPQEVESSCPAPQALAEGLGAEYVYVGRNRMDYLVEVASEDILQQLAPDFGKWKSLDARGIIVTSSCQREGMDFVSRCFYPAVGVNEDPVTGSAHCALAPYWSQRLGKNELAAEQISKRTGVLRLRIHPGRVEIIGQAVTTLKAVLEAEKHFRKV</sequence>
<name>A0A4P8XNQ4_9BACL</name>